<keyword evidence="1" id="KW-0540">Nuclease</keyword>
<dbReference type="Proteomes" id="UP001304895">
    <property type="component" value="Unassembled WGS sequence"/>
</dbReference>
<dbReference type="InterPro" id="IPR006086">
    <property type="entry name" value="XPG-I_dom"/>
</dbReference>
<protein>
    <recommendedName>
        <fullName evidence="8">Flap structure-specific endonuclease</fullName>
    </recommendedName>
</protein>
<dbReference type="InterPro" id="IPR036279">
    <property type="entry name" value="5-3_exonuclease_C_sf"/>
</dbReference>
<feature type="domain" description="XPG N-terminal" evidence="5">
    <location>
        <begin position="1"/>
        <end position="98"/>
    </location>
</feature>
<dbReference type="Pfam" id="PF00752">
    <property type="entry name" value="XPG_N"/>
    <property type="match status" value="1"/>
</dbReference>
<dbReference type="GO" id="GO:0017108">
    <property type="term" value="F:5'-flap endonuclease activity"/>
    <property type="evidence" value="ECO:0007669"/>
    <property type="project" value="TreeGrafter"/>
</dbReference>
<dbReference type="SMART" id="SM00484">
    <property type="entry name" value="XPGI"/>
    <property type="match status" value="1"/>
</dbReference>
<dbReference type="InterPro" id="IPR006084">
    <property type="entry name" value="XPG/Rad2"/>
</dbReference>
<accession>A0AAN6UC79</accession>
<feature type="compositionally biased region" description="Basic and acidic residues" evidence="3">
    <location>
        <begin position="763"/>
        <end position="787"/>
    </location>
</feature>
<dbReference type="GO" id="GO:0006281">
    <property type="term" value="P:DNA repair"/>
    <property type="evidence" value="ECO:0007669"/>
    <property type="project" value="UniProtKB-ARBA"/>
</dbReference>
<keyword evidence="2" id="KW-0378">Hydrolase</keyword>
<dbReference type="FunFam" id="3.40.50.1010:FF:000051">
    <property type="entry name" value="Rad2-like endonuclease, putative (AFU_orthologue AFUA_3G13260)"/>
    <property type="match status" value="1"/>
</dbReference>
<dbReference type="InterPro" id="IPR006085">
    <property type="entry name" value="XPG_DNA_repair_N"/>
</dbReference>
<dbReference type="PANTHER" id="PTHR11081">
    <property type="entry name" value="FLAP ENDONUCLEASE FAMILY MEMBER"/>
    <property type="match status" value="1"/>
</dbReference>
<feature type="compositionally biased region" description="Polar residues" evidence="3">
    <location>
        <begin position="660"/>
        <end position="669"/>
    </location>
</feature>
<feature type="region of interest" description="Disordered" evidence="3">
    <location>
        <begin position="839"/>
        <end position="861"/>
    </location>
</feature>
<proteinExistence type="predicted"/>
<evidence type="ECO:0000256" key="1">
    <source>
        <dbReference type="ARBA" id="ARBA00022722"/>
    </source>
</evidence>
<gene>
    <name evidence="6" type="ORF">BT67DRAFT_465100</name>
</gene>
<dbReference type="CDD" id="cd09870">
    <property type="entry name" value="PIN_YEN1"/>
    <property type="match status" value="1"/>
</dbReference>
<dbReference type="SUPFAM" id="SSF88723">
    <property type="entry name" value="PIN domain-like"/>
    <property type="match status" value="1"/>
</dbReference>
<dbReference type="SUPFAM" id="SSF47807">
    <property type="entry name" value="5' to 3' exonuclease, C-terminal subdomain"/>
    <property type="match status" value="1"/>
</dbReference>
<feature type="compositionally biased region" description="Polar residues" evidence="3">
    <location>
        <begin position="677"/>
        <end position="688"/>
    </location>
</feature>
<dbReference type="EMBL" id="MU853438">
    <property type="protein sequence ID" value="KAK4130305.1"/>
    <property type="molecule type" value="Genomic_DNA"/>
</dbReference>
<feature type="compositionally biased region" description="Low complexity" evidence="3">
    <location>
        <begin position="563"/>
        <end position="590"/>
    </location>
</feature>
<dbReference type="SMART" id="SM00485">
    <property type="entry name" value="XPGN"/>
    <property type="match status" value="1"/>
</dbReference>
<dbReference type="InterPro" id="IPR041177">
    <property type="entry name" value="GEN1_C"/>
</dbReference>
<dbReference type="PRINTS" id="PR00853">
    <property type="entry name" value="XPGRADSUPER"/>
</dbReference>
<dbReference type="AlphaFoldDB" id="A0AAN6UC79"/>
<dbReference type="PANTHER" id="PTHR11081:SF75">
    <property type="entry name" value="ENDONUCLEASE, PUTATIVE (AFU_ORTHOLOGUE AFUA_3G13260)-RELATED"/>
    <property type="match status" value="1"/>
</dbReference>
<feature type="compositionally biased region" description="Pro residues" evidence="3">
    <location>
        <begin position="738"/>
        <end position="750"/>
    </location>
</feature>
<dbReference type="Gene3D" id="3.40.50.1010">
    <property type="entry name" value="5'-nuclease"/>
    <property type="match status" value="2"/>
</dbReference>
<dbReference type="InterPro" id="IPR037316">
    <property type="entry name" value="Yen1_H3TH"/>
</dbReference>
<reference evidence="6" key="2">
    <citation type="submission" date="2023-05" db="EMBL/GenBank/DDBJ databases">
        <authorList>
            <consortium name="Lawrence Berkeley National Laboratory"/>
            <person name="Steindorff A."/>
            <person name="Hensen N."/>
            <person name="Bonometti L."/>
            <person name="Westerberg I."/>
            <person name="Brannstrom I.O."/>
            <person name="Guillou S."/>
            <person name="Cros-Aarteil S."/>
            <person name="Calhoun S."/>
            <person name="Haridas S."/>
            <person name="Kuo A."/>
            <person name="Mondo S."/>
            <person name="Pangilinan J."/>
            <person name="Riley R."/>
            <person name="Labutti K."/>
            <person name="Andreopoulos B."/>
            <person name="Lipzen A."/>
            <person name="Chen C."/>
            <person name="Yanf M."/>
            <person name="Daum C."/>
            <person name="Ng V."/>
            <person name="Clum A."/>
            <person name="Ohm R."/>
            <person name="Martin F."/>
            <person name="Silar P."/>
            <person name="Natvig D."/>
            <person name="Lalanne C."/>
            <person name="Gautier V."/>
            <person name="Ament-Velasquez S.L."/>
            <person name="Kruys A."/>
            <person name="Hutchinson M.I."/>
            <person name="Powell A.J."/>
            <person name="Barry K."/>
            <person name="Miller A.N."/>
            <person name="Grigoriev I.V."/>
            <person name="Debuchy R."/>
            <person name="Gladieux P."/>
            <person name="Thoren M.H."/>
            <person name="Johannesson H."/>
        </authorList>
    </citation>
    <scope>NUCLEOTIDE SEQUENCE</scope>
    <source>
        <strain evidence="6">CBS 123565</strain>
    </source>
</reference>
<feature type="region of interest" description="Disordered" evidence="3">
    <location>
        <begin position="422"/>
        <end position="441"/>
    </location>
</feature>
<organism evidence="6 7">
    <name type="scientific">Trichocladium antarcticum</name>
    <dbReference type="NCBI Taxonomy" id="1450529"/>
    <lineage>
        <taxon>Eukaryota</taxon>
        <taxon>Fungi</taxon>
        <taxon>Dikarya</taxon>
        <taxon>Ascomycota</taxon>
        <taxon>Pezizomycotina</taxon>
        <taxon>Sordariomycetes</taxon>
        <taxon>Sordariomycetidae</taxon>
        <taxon>Sordariales</taxon>
        <taxon>Chaetomiaceae</taxon>
        <taxon>Trichocladium</taxon>
    </lineage>
</organism>
<dbReference type="GO" id="GO:0008821">
    <property type="term" value="F:crossover junction DNA endonuclease activity"/>
    <property type="evidence" value="ECO:0007669"/>
    <property type="project" value="InterPro"/>
</dbReference>
<keyword evidence="7" id="KW-1185">Reference proteome</keyword>
<evidence type="ECO:0000313" key="6">
    <source>
        <dbReference type="EMBL" id="KAK4130305.1"/>
    </source>
</evidence>
<dbReference type="CDD" id="cd09906">
    <property type="entry name" value="H3TH_YEN1"/>
    <property type="match status" value="1"/>
</dbReference>
<dbReference type="Pfam" id="PF18380">
    <property type="entry name" value="GEN1_C"/>
    <property type="match status" value="1"/>
</dbReference>
<feature type="compositionally biased region" description="Polar residues" evidence="3">
    <location>
        <begin position="540"/>
        <end position="552"/>
    </location>
</feature>
<dbReference type="Gene3D" id="1.10.150.20">
    <property type="entry name" value="5' to 3' exonuclease, C-terminal subdomain"/>
    <property type="match status" value="1"/>
</dbReference>
<comment type="caution">
    <text evidence="6">The sequence shown here is derived from an EMBL/GenBank/DDBJ whole genome shotgun (WGS) entry which is preliminary data.</text>
</comment>
<feature type="region of interest" description="Disordered" evidence="3">
    <location>
        <begin position="513"/>
        <end position="806"/>
    </location>
</feature>
<evidence type="ECO:0000313" key="7">
    <source>
        <dbReference type="Proteomes" id="UP001304895"/>
    </source>
</evidence>
<name>A0AAN6UC79_9PEZI</name>
<sequence>MGIKGIYKEIGPGERIALCKLAVNQLEQTGQPLRLAIDFSIWQFQVQAAKGGSNPAIRTLFYRLVRLLGLAIQPIFVFDGPNKPAFKRNKRSSGRGDAVASAMAKRLIRLFGFATHDAPGEAEAECALLEQQGIVDAVLSEDVDTIMFGCRRTLRNWSAEGTKGPKTPTHVSMYDAAAVAAGASGLDREGMVLVALMSGGDYLPEGVPGCGVKVACEAAKAGFGRDLCRIKRADRDALAAWKARMLHELRTNESGFFRTKHRAVDIPESFPNMEVLGYYTHPVVSRQTTVDRLRRDFPPARGVDAVGLREFAGETFDWAFRNGAVKLIRVLAPSLLVQRFLDRSASADSQHDDLVLKQKQEETLVKAISSKRAHFSTDATPELRVSFVPADIVKLDLGAEPEEEAEGFGRNGIALNSDDEFDEEAAELGDEQPKAGSKKPFDPLQSDLAWIPEMLAKLGVPLMVEDWEGKQRMKEHRVAAKATRKTKTRATDMPVGALDKYVKVTKSVTMFKDPIGVGPGPSSPSISSQCRLPAPRGRSKQLTKSSATQPSRPATHVNPWTLASATSSSSQAPKSGANNEPIIISSSPAGPASPSPSNPGIKARQITPTKRSHGPLVDDLLSPAPLFRLPRPAEKTGSAAPPKQPARKARPFKRVKSGADNGTGTQSTIKDFGRVLKNTSSSRPNTKADTPPVELVSDDDDDDDDFPLPRFKPPPKSPLDRNHPVSPEGSRGIDEDPFGPPPAPPRPRGPPKAAAPRSAPETETDRQHEHDAAADGGRHAPRGRDTDQTIGPPRKTIATATAVPKSATTKVYIPQQNRAGLGYFTELEVSREEADLLTAAHDSPGPGLGLELGKGRKQSRRAWRRSEIEILDLTGDD</sequence>
<evidence type="ECO:0000259" key="5">
    <source>
        <dbReference type="SMART" id="SM00485"/>
    </source>
</evidence>
<feature type="compositionally biased region" description="Basic residues" evidence="3">
    <location>
        <begin position="645"/>
        <end position="656"/>
    </location>
</feature>
<dbReference type="Pfam" id="PF00867">
    <property type="entry name" value="XPG_I"/>
    <property type="match status" value="1"/>
</dbReference>
<reference evidence="6" key="1">
    <citation type="journal article" date="2023" name="Mol. Phylogenet. Evol.">
        <title>Genome-scale phylogeny and comparative genomics of the fungal order Sordariales.</title>
        <authorList>
            <person name="Hensen N."/>
            <person name="Bonometti L."/>
            <person name="Westerberg I."/>
            <person name="Brannstrom I.O."/>
            <person name="Guillou S."/>
            <person name="Cros-Aarteil S."/>
            <person name="Calhoun S."/>
            <person name="Haridas S."/>
            <person name="Kuo A."/>
            <person name="Mondo S."/>
            <person name="Pangilinan J."/>
            <person name="Riley R."/>
            <person name="LaButti K."/>
            <person name="Andreopoulos B."/>
            <person name="Lipzen A."/>
            <person name="Chen C."/>
            <person name="Yan M."/>
            <person name="Daum C."/>
            <person name="Ng V."/>
            <person name="Clum A."/>
            <person name="Steindorff A."/>
            <person name="Ohm R.A."/>
            <person name="Martin F."/>
            <person name="Silar P."/>
            <person name="Natvig D.O."/>
            <person name="Lalanne C."/>
            <person name="Gautier V."/>
            <person name="Ament-Velasquez S.L."/>
            <person name="Kruys A."/>
            <person name="Hutchinson M.I."/>
            <person name="Powell A.J."/>
            <person name="Barry K."/>
            <person name="Miller A.N."/>
            <person name="Grigoriev I.V."/>
            <person name="Debuchy R."/>
            <person name="Gladieux P."/>
            <person name="Hiltunen Thoren M."/>
            <person name="Johannesson H."/>
        </authorList>
    </citation>
    <scope>NUCLEOTIDE SEQUENCE</scope>
    <source>
        <strain evidence="6">CBS 123565</strain>
    </source>
</reference>
<dbReference type="FunFam" id="3.40.50.1010:FF:000037">
    <property type="entry name" value="Rad2-like endonuclease, putative (AFU_orthologue AFUA_3G13260)"/>
    <property type="match status" value="1"/>
</dbReference>
<feature type="domain" description="XPG-I" evidence="4">
    <location>
        <begin position="109"/>
        <end position="185"/>
    </location>
</feature>
<feature type="compositionally biased region" description="Acidic residues" evidence="3">
    <location>
        <begin position="696"/>
        <end position="706"/>
    </location>
</feature>
<evidence type="ECO:0008006" key="8">
    <source>
        <dbReference type="Google" id="ProtNLM"/>
    </source>
</evidence>
<evidence type="ECO:0000259" key="4">
    <source>
        <dbReference type="SMART" id="SM00484"/>
    </source>
</evidence>
<dbReference type="InterPro" id="IPR029060">
    <property type="entry name" value="PIN-like_dom_sf"/>
</dbReference>
<evidence type="ECO:0000256" key="2">
    <source>
        <dbReference type="ARBA" id="ARBA00022801"/>
    </source>
</evidence>
<evidence type="ECO:0000256" key="3">
    <source>
        <dbReference type="SAM" id="MobiDB-lite"/>
    </source>
</evidence>